<reference evidence="1" key="1">
    <citation type="submission" date="2018-05" db="EMBL/GenBank/DDBJ databases">
        <authorList>
            <person name="Lanie J.A."/>
            <person name="Ng W.-L."/>
            <person name="Kazmierczak K.M."/>
            <person name="Andrzejewski T.M."/>
            <person name="Davidsen T.M."/>
            <person name="Wayne K.J."/>
            <person name="Tettelin H."/>
            <person name="Glass J.I."/>
            <person name="Rusch D."/>
            <person name="Podicherti R."/>
            <person name="Tsui H.-C.T."/>
            <person name="Winkler M.E."/>
        </authorList>
    </citation>
    <scope>NUCLEOTIDE SEQUENCE</scope>
</reference>
<dbReference type="AlphaFoldDB" id="A0A381WF25"/>
<evidence type="ECO:0000313" key="1">
    <source>
        <dbReference type="EMBL" id="SVA50911.1"/>
    </source>
</evidence>
<dbReference type="EMBL" id="UINC01011550">
    <property type="protein sequence ID" value="SVA50911.1"/>
    <property type="molecule type" value="Genomic_DNA"/>
</dbReference>
<name>A0A381WF25_9ZZZZ</name>
<sequence length="77" mass="8472">MSLYASSIIDSFSSYKENVVDSHNLSYQYFPHIPSCGCAPLSQDSILSSKTISNKKQSFLNIPSGLRRMSFASSMGI</sequence>
<proteinExistence type="predicted"/>
<gene>
    <name evidence="1" type="ORF">METZ01_LOCUS103765</name>
</gene>
<protein>
    <submittedName>
        <fullName evidence="1">Uncharacterized protein</fullName>
    </submittedName>
</protein>
<accession>A0A381WF25</accession>
<organism evidence="1">
    <name type="scientific">marine metagenome</name>
    <dbReference type="NCBI Taxonomy" id="408172"/>
    <lineage>
        <taxon>unclassified sequences</taxon>
        <taxon>metagenomes</taxon>
        <taxon>ecological metagenomes</taxon>
    </lineage>
</organism>